<dbReference type="InterPro" id="IPR005625">
    <property type="entry name" value="PepSY-ass_TM"/>
</dbReference>
<sequence>MAWFGPQAAKMMPPAFAAQPAHVAQLESVVATLPMREAAVAKLVPTEFGAALQITTNERAPRRYFSLDDGSELRDHDRQQARWLAAHYLDVPVSAARVVRLRTEFDSRYPDVNRLLPVYELAVERDGQQVTAYVYTETGALAALSDGTKMFIQSIFQNLHTWKWLDAAGFGRVLLIALFMISLLTMASSGLYLLIALTRRKSIPAGNRRWHRKLAYALVLPLTAWSASGFYHLLQAEFVEPVSGIRFAENLELDAFAVNGSSRSAFQENIYANVEAASRVSAISLIASRGDGPLYRIQVMRDSAPAATGMEQRQRRFDGESFQKSVVYLNATTGTVVARDDRSRAHEVAQAFVTRHGGSAEVVDTALVTRFGAGYDFRNKRLPVWQLDLGDAGATSLFVDVATGIVVDRSRRIDRVEALVFSMLHKWNFMNPFLGRVQRDSLIIATLLALLILAGLGVSIRLRKQRVPVPRKGSDAITAT</sequence>
<feature type="transmembrane region" description="Helical" evidence="1">
    <location>
        <begin position="214"/>
        <end position="234"/>
    </location>
</feature>
<dbReference type="AlphaFoldDB" id="A0A455R4Y1"/>
<keyword evidence="1" id="KW-0812">Transmembrane</keyword>
<accession>A0A455R4Y1</accession>
<dbReference type="EMBL" id="LC064121">
    <property type="protein sequence ID" value="BBD50158.1"/>
    <property type="molecule type" value="Genomic_DNA"/>
</dbReference>
<protein>
    <submittedName>
        <fullName evidence="2">Optional hypothetical component of the B12 transporter BtuN</fullName>
    </submittedName>
</protein>
<feature type="transmembrane region" description="Helical" evidence="1">
    <location>
        <begin position="442"/>
        <end position="462"/>
    </location>
</feature>
<dbReference type="Pfam" id="PF03929">
    <property type="entry name" value="PepSY_TM"/>
    <property type="match status" value="1"/>
</dbReference>
<proteinExistence type="predicted"/>
<keyword evidence="1" id="KW-0472">Membrane</keyword>
<feature type="transmembrane region" description="Helical" evidence="1">
    <location>
        <begin position="173"/>
        <end position="194"/>
    </location>
</feature>
<organism evidence="2">
    <name type="scientific">Haliea sp. ETY-M</name>
    <dbReference type="NCBI Taxonomy" id="1055105"/>
    <lineage>
        <taxon>Bacteria</taxon>
        <taxon>Pseudomonadati</taxon>
        <taxon>Pseudomonadota</taxon>
        <taxon>Gammaproteobacteria</taxon>
        <taxon>Cellvibrionales</taxon>
        <taxon>Halieaceae</taxon>
        <taxon>Haliea</taxon>
    </lineage>
</organism>
<reference evidence="2" key="1">
    <citation type="submission" date="2015-07" db="EMBL/GenBank/DDBJ databases">
        <title>Novel operon containing particulate methane monooxygenase-type genes and epoxyalkane:coenzyme M transferase gene in ethylene-assimilating marine bacterium, Haliea sp. ETY-M.</title>
        <authorList>
            <person name="Suzuki T."/>
            <person name="Habe H."/>
            <person name="Nakajima-Kambe T."/>
            <person name="Fuse H."/>
        </authorList>
    </citation>
    <scope>NUCLEOTIDE SEQUENCE</scope>
    <source>
        <strain evidence="2">ETY-M</strain>
    </source>
</reference>
<name>A0A455R4Y1_9GAMM</name>
<evidence type="ECO:0000313" key="2">
    <source>
        <dbReference type="EMBL" id="BBD50158.1"/>
    </source>
</evidence>
<keyword evidence="1" id="KW-1133">Transmembrane helix</keyword>
<evidence type="ECO:0000256" key="1">
    <source>
        <dbReference type="SAM" id="Phobius"/>
    </source>
</evidence>